<evidence type="ECO:0000313" key="3">
    <source>
        <dbReference type="WBParaSite" id="Csp11.Scaffold549.g3588.t1"/>
    </source>
</evidence>
<feature type="chain" id="PRO_5009307227" evidence="1">
    <location>
        <begin position="23"/>
        <end position="82"/>
    </location>
</feature>
<reference evidence="3" key="1">
    <citation type="submission" date="2016-11" db="UniProtKB">
        <authorList>
            <consortium name="WormBaseParasite"/>
        </authorList>
    </citation>
    <scope>IDENTIFICATION</scope>
</reference>
<proteinExistence type="predicted"/>
<evidence type="ECO:0000256" key="1">
    <source>
        <dbReference type="SAM" id="SignalP"/>
    </source>
</evidence>
<keyword evidence="1" id="KW-0732">Signal</keyword>
<feature type="signal peptide" evidence="1">
    <location>
        <begin position="1"/>
        <end position="22"/>
    </location>
</feature>
<name>A0A1I7T8Y4_9PELO</name>
<dbReference type="WBParaSite" id="Csp11.Scaffold549.g3588.t1">
    <property type="protein sequence ID" value="Csp11.Scaffold549.g3588.t1"/>
    <property type="gene ID" value="Csp11.Scaffold549.g3588"/>
</dbReference>
<sequence length="82" mass="9475">MVNKVLLTILVCCLLQSGLTLGTLTPSAAFRANMQQRVRSPNTLFYMDDAPSRQYLDEIKEPIYKRFKPCYYSPIQCLIKKK</sequence>
<organism evidence="2 3">
    <name type="scientific">Caenorhabditis tropicalis</name>
    <dbReference type="NCBI Taxonomy" id="1561998"/>
    <lineage>
        <taxon>Eukaryota</taxon>
        <taxon>Metazoa</taxon>
        <taxon>Ecdysozoa</taxon>
        <taxon>Nematoda</taxon>
        <taxon>Chromadorea</taxon>
        <taxon>Rhabditida</taxon>
        <taxon>Rhabditina</taxon>
        <taxon>Rhabditomorpha</taxon>
        <taxon>Rhabditoidea</taxon>
        <taxon>Rhabditidae</taxon>
        <taxon>Peloderinae</taxon>
        <taxon>Caenorhabditis</taxon>
    </lineage>
</organism>
<protein>
    <submittedName>
        <fullName evidence="3">Uncharacterized protein</fullName>
    </submittedName>
</protein>
<keyword evidence="2" id="KW-1185">Reference proteome</keyword>
<dbReference type="Proteomes" id="UP000095282">
    <property type="component" value="Unplaced"/>
</dbReference>
<dbReference type="AlphaFoldDB" id="A0A1I7T8Y4"/>
<accession>A0A1I7T8Y4</accession>
<dbReference type="eggNOG" id="ENOG502TIBV">
    <property type="taxonomic scope" value="Eukaryota"/>
</dbReference>
<evidence type="ECO:0000313" key="2">
    <source>
        <dbReference type="Proteomes" id="UP000095282"/>
    </source>
</evidence>